<dbReference type="SUPFAM" id="SSF46689">
    <property type="entry name" value="Homeodomain-like"/>
    <property type="match status" value="1"/>
</dbReference>
<proteinExistence type="predicted"/>
<dbReference type="InterPro" id="IPR009057">
    <property type="entry name" value="Homeodomain-like_sf"/>
</dbReference>
<evidence type="ECO:0000256" key="1">
    <source>
        <dbReference type="ARBA" id="ARBA00023125"/>
    </source>
</evidence>
<reference evidence="3" key="1">
    <citation type="submission" date="2023-07" db="EMBL/GenBank/DDBJ databases">
        <authorList>
            <consortium name="AG Swart"/>
            <person name="Singh M."/>
            <person name="Singh A."/>
            <person name="Seah K."/>
            <person name="Emmerich C."/>
        </authorList>
    </citation>
    <scope>NUCLEOTIDE SEQUENCE</scope>
    <source>
        <strain evidence="3">DP1</strain>
    </source>
</reference>
<feature type="domain" description="HTH CENPB-type" evidence="2">
    <location>
        <begin position="247"/>
        <end position="324"/>
    </location>
</feature>
<dbReference type="PROSITE" id="PS51253">
    <property type="entry name" value="HTH_CENPB"/>
    <property type="match status" value="1"/>
</dbReference>
<keyword evidence="1" id="KW-0238">DNA-binding</keyword>
<name>A0AAD1UJV0_EUPCR</name>
<dbReference type="EMBL" id="CAMPGE010011242">
    <property type="protein sequence ID" value="CAI2370079.1"/>
    <property type="molecule type" value="Genomic_DNA"/>
</dbReference>
<dbReference type="GO" id="GO:0003677">
    <property type="term" value="F:DNA binding"/>
    <property type="evidence" value="ECO:0007669"/>
    <property type="project" value="UniProtKB-KW"/>
</dbReference>
<evidence type="ECO:0000259" key="2">
    <source>
        <dbReference type="PROSITE" id="PS51253"/>
    </source>
</evidence>
<dbReference type="AlphaFoldDB" id="A0AAD1UJV0"/>
<accession>A0AAD1UJV0</accession>
<keyword evidence="4" id="KW-1185">Reference proteome</keyword>
<dbReference type="Gene3D" id="1.10.10.60">
    <property type="entry name" value="Homeodomain-like"/>
    <property type="match status" value="1"/>
</dbReference>
<evidence type="ECO:0000313" key="4">
    <source>
        <dbReference type="Proteomes" id="UP001295684"/>
    </source>
</evidence>
<dbReference type="Proteomes" id="UP001295684">
    <property type="component" value="Unassembled WGS sequence"/>
</dbReference>
<sequence>MEQSQKFNQTKEIFPRDISKSLTEGIPQKATVGFSDGLRAFEKSSITCFAFDHEREKEGLHFTESHPIEKYFSDEHKMKYLSEAKVAFDSYQNYFGMQQTSPDSKSLDNGLLFNYDMILSEYDNPNAFRSDLDLGMMKNRRTVSSPIKKEQGIKSLEMSLKEKSIIKIPTCGMKVKSQTSSSTPRSVDSIKLSTLLKFLAKTRGVDKSMISEDIVDRTIELGQQKVAEQLQIPYRRYKTILSKAGIKTIAGRKVQNLKLETKLVEWCLQAKSTQKVLSRKMIQRQAIALQKNFIKKGEKSLEKVKFSKGWLDKFVKRHEQIREYVTSQKRKKNM</sequence>
<dbReference type="InterPro" id="IPR006600">
    <property type="entry name" value="HTH_CenpB_DNA-bd_dom"/>
</dbReference>
<protein>
    <recommendedName>
        <fullName evidence="2">HTH CENPB-type domain-containing protein</fullName>
    </recommendedName>
</protein>
<evidence type="ECO:0000313" key="3">
    <source>
        <dbReference type="EMBL" id="CAI2370079.1"/>
    </source>
</evidence>
<dbReference type="SMART" id="SM00674">
    <property type="entry name" value="CENPB"/>
    <property type="match status" value="1"/>
</dbReference>
<gene>
    <name evidence="3" type="ORF">ECRASSUSDP1_LOCUS11387</name>
</gene>
<dbReference type="Pfam" id="PF03221">
    <property type="entry name" value="HTH_Tnp_Tc5"/>
    <property type="match status" value="1"/>
</dbReference>
<organism evidence="3 4">
    <name type="scientific">Euplotes crassus</name>
    <dbReference type="NCBI Taxonomy" id="5936"/>
    <lineage>
        <taxon>Eukaryota</taxon>
        <taxon>Sar</taxon>
        <taxon>Alveolata</taxon>
        <taxon>Ciliophora</taxon>
        <taxon>Intramacronucleata</taxon>
        <taxon>Spirotrichea</taxon>
        <taxon>Hypotrichia</taxon>
        <taxon>Euplotida</taxon>
        <taxon>Euplotidae</taxon>
        <taxon>Moneuplotes</taxon>
    </lineage>
</organism>
<comment type="caution">
    <text evidence="3">The sequence shown here is derived from an EMBL/GenBank/DDBJ whole genome shotgun (WGS) entry which is preliminary data.</text>
</comment>